<reference evidence="2" key="1">
    <citation type="journal article" date="2020" name="Stud. Mycol.">
        <title>101 Dothideomycetes genomes: a test case for predicting lifestyles and emergence of pathogens.</title>
        <authorList>
            <person name="Haridas S."/>
            <person name="Albert R."/>
            <person name="Binder M."/>
            <person name="Bloem J."/>
            <person name="Labutti K."/>
            <person name="Salamov A."/>
            <person name="Andreopoulos B."/>
            <person name="Baker S."/>
            <person name="Barry K."/>
            <person name="Bills G."/>
            <person name="Bluhm B."/>
            <person name="Cannon C."/>
            <person name="Castanera R."/>
            <person name="Culley D."/>
            <person name="Daum C."/>
            <person name="Ezra D."/>
            <person name="Gonzalez J."/>
            <person name="Henrissat B."/>
            <person name="Kuo A."/>
            <person name="Liang C."/>
            <person name="Lipzen A."/>
            <person name="Lutzoni F."/>
            <person name="Magnuson J."/>
            <person name="Mondo S."/>
            <person name="Nolan M."/>
            <person name="Ohm R."/>
            <person name="Pangilinan J."/>
            <person name="Park H.-J."/>
            <person name="Ramirez L."/>
            <person name="Alfaro M."/>
            <person name="Sun H."/>
            <person name="Tritt A."/>
            <person name="Yoshinaga Y."/>
            <person name="Zwiers L.-H."/>
            <person name="Turgeon B."/>
            <person name="Goodwin S."/>
            <person name="Spatafora J."/>
            <person name="Crous P."/>
            <person name="Grigoriev I."/>
        </authorList>
    </citation>
    <scope>NUCLEOTIDE SEQUENCE</scope>
    <source>
        <strain evidence="2">CBS 113389</strain>
    </source>
</reference>
<dbReference type="AlphaFoldDB" id="A0A6A6PHR5"/>
<proteinExistence type="predicted"/>
<dbReference type="OrthoDB" id="3795850at2759"/>
<dbReference type="GeneID" id="54472743"/>
<keyword evidence="3" id="KW-1185">Reference proteome</keyword>
<evidence type="ECO:0000313" key="2">
    <source>
        <dbReference type="EMBL" id="KAF2479254.1"/>
    </source>
</evidence>
<dbReference type="Proteomes" id="UP000799767">
    <property type="component" value="Unassembled WGS sequence"/>
</dbReference>
<dbReference type="EMBL" id="MU001642">
    <property type="protein sequence ID" value="KAF2479254.1"/>
    <property type="molecule type" value="Genomic_DNA"/>
</dbReference>
<evidence type="ECO:0000256" key="1">
    <source>
        <dbReference type="SAM" id="MobiDB-lite"/>
    </source>
</evidence>
<name>A0A6A6PHR5_9PEZI</name>
<feature type="compositionally biased region" description="Polar residues" evidence="1">
    <location>
        <begin position="334"/>
        <end position="344"/>
    </location>
</feature>
<gene>
    <name evidence="2" type="ORF">BDY17DRAFT_258055</name>
</gene>
<accession>A0A6A6PHR5</accession>
<sequence>MTVSSMGLAWAMPVKPNELVAQLEKYEAALPIIHTLRLCHRFGKGDNVHVMKLPVEVEQLIEDLVLNSAVIPDYAHGPDRMIVHFENRCTPSTHANHTYADVFDAVIDDMADDLCDTCQASEESLFSPNCIEGCEKMVDDEINAELSEGDEFFDICEQKRANWWQLINQKPGGGFILLKHFGLKAHFATTRATDGNEDKWPENPNQCWHSTRPVQTTTCYLTLPRRSSDESKYSAVEFEEGDEFPCIEVGEAWFVDLPTLEQREKHVRQFKLVRRQLRLKPSIHPSQLAKRISAEVDAKDSGEATTKHGKKNKSTNGTEGEAPTKGTGMLGKSPASTDVWLSTY</sequence>
<organism evidence="2 3">
    <name type="scientific">Neohortaea acidophila</name>
    <dbReference type="NCBI Taxonomy" id="245834"/>
    <lineage>
        <taxon>Eukaryota</taxon>
        <taxon>Fungi</taxon>
        <taxon>Dikarya</taxon>
        <taxon>Ascomycota</taxon>
        <taxon>Pezizomycotina</taxon>
        <taxon>Dothideomycetes</taxon>
        <taxon>Dothideomycetidae</taxon>
        <taxon>Mycosphaerellales</taxon>
        <taxon>Teratosphaeriaceae</taxon>
        <taxon>Neohortaea</taxon>
    </lineage>
</organism>
<protein>
    <submittedName>
        <fullName evidence="2">Uncharacterized protein</fullName>
    </submittedName>
</protein>
<dbReference type="RefSeq" id="XP_033585824.1">
    <property type="nucleotide sequence ID" value="XM_033731741.1"/>
</dbReference>
<feature type="compositionally biased region" description="Basic and acidic residues" evidence="1">
    <location>
        <begin position="292"/>
        <end position="306"/>
    </location>
</feature>
<evidence type="ECO:0000313" key="3">
    <source>
        <dbReference type="Proteomes" id="UP000799767"/>
    </source>
</evidence>
<feature type="region of interest" description="Disordered" evidence="1">
    <location>
        <begin position="288"/>
        <end position="344"/>
    </location>
</feature>